<dbReference type="InterPro" id="IPR009014">
    <property type="entry name" value="Transketo_C/PFOR_II"/>
</dbReference>
<evidence type="ECO:0000313" key="5">
    <source>
        <dbReference type="Proteomes" id="UP000266287"/>
    </source>
</evidence>
<dbReference type="InterPro" id="IPR002880">
    <property type="entry name" value="Pyrv_Fd/Flavodoxin_OxRdtase_N"/>
</dbReference>
<dbReference type="EMBL" id="NDHY01000004">
    <property type="protein sequence ID" value="RII00430.1"/>
    <property type="molecule type" value="Genomic_DNA"/>
</dbReference>
<dbReference type="Proteomes" id="UP000266287">
    <property type="component" value="Unassembled WGS sequence"/>
</dbReference>
<comment type="caution">
    <text evidence="4">The sequence shown here is derived from an EMBL/GenBank/DDBJ whole genome shotgun (WGS) entry which is preliminary data.</text>
</comment>
<gene>
    <name evidence="4" type="ORF">B9J77_02810</name>
</gene>
<reference evidence="4 5" key="1">
    <citation type="submission" date="2018-08" db="EMBL/GenBank/DDBJ databases">
        <title>Draft genome of candidate division NPL-UPA2 bacterium Unc8 that adapted to ultra-basic serpentinizing groundwater.</title>
        <authorList>
            <person name="Ishii S."/>
            <person name="Suzuki S."/>
            <person name="Nealson K.H."/>
        </authorList>
    </citation>
    <scope>NUCLEOTIDE SEQUENCE [LARGE SCALE GENOMIC DNA]</scope>
    <source>
        <strain evidence="4">Unc8</strain>
    </source>
</reference>
<evidence type="ECO:0000256" key="1">
    <source>
        <dbReference type="ARBA" id="ARBA00023002"/>
    </source>
</evidence>
<dbReference type="InterPro" id="IPR029061">
    <property type="entry name" value="THDP-binding"/>
</dbReference>
<evidence type="ECO:0000259" key="3">
    <source>
        <dbReference type="Pfam" id="PF17147"/>
    </source>
</evidence>
<dbReference type="Gene3D" id="3.40.50.970">
    <property type="match status" value="1"/>
</dbReference>
<dbReference type="InterPro" id="IPR033412">
    <property type="entry name" value="PFOR_II"/>
</dbReference>
<feature type="domain" description="Pyruvate flavodoxin/ferredoxin oxidoreductase pyrimidine binding" evidence="2">
    <location>
        <begin position="31"/>
        <end position="251"/>
    </location>
</feature>
<dbReference type="SUPFAM" id="SSF52922">
    <property type="entry name" value="TK C-terminal domain-like"/>
    <property type="match status" value="1"/>
</dbReference>
<evidence type="ECO:0000259" key="2">
    <source>
        <dbReference type="Pfam" id="PF01855"/>
    </source>
</evidence>
<evidence type="ECO:0000313" key="4">
    <source>
        <dbReference type="EMBL" id="RII00430.1"/>
    </source>
</evidence>
<dbReference type="Pfam" id="PF17147">
    <property type="entry name" value="PFOR_II"/>
    <property type="match status" value="1"/>
</dbReference>
<dbReference type="PANTHER" id="PTHR32154:SF0">
    <property type="entry name" value="PYRUVATE-FLAVODOXIN OXIDOREDUCTASE-RELATED"/>
    <property type="match status" value="1"/>
</dbReference>
<feature type="domain" description="Pyruvate:ferredoxin oxidoreductase core" evidence="3">
    <location>
        <begin position="275"/>
        <end position="351"/>
    </location>
</feature>
<proteinExistence type="predicted"/>
<accession>A0A399FYH9</accession>
<dbReference type="SUPFAM" id="SSF52518">
    <property type="entry name" value="Thiamin diphosphate-binding fold (THDP-binding)"/>
    <property type="match status" value="1"/>
</dbReference>
<dbReference type="GO" id="GO:0016491">
    <property type="term" value="F:oxidoreductase activity"/>
    <property type="evidence" value="ECO:0007669"/>
    <property type="project" value="UniProtKB-KW"/>
</dbReference>
<dbReference type="GO" id="GO:0006979">
    <property type="term" value="P:response to oxidative stress"/>
    <property type="evidence" value="ECO:0007669"/>
    <property type="project" value="TreeGrafter"/>
</dbReference>
<protein>
    <submittedName>
        <fullName evidence="4">Ferredoxin oxidoreductase</fullName>
    </submittedName>
</protein>
<organism evidence="4 5">
    <name type="scientific">candidate division NPL-UPA2 bacterium Unc8</name>
    <dbReference type="NCBI Taxonomy" id="1980939"/>
    <lineage>
        <taxon>Bacteria</taxon>
    </lineage>
</organism>
<dbReference type="PANTHER" id="PTHR32154">
    <property type="entry name" value="PYRUVATE-FLAVODOXIN OXIDOREDUCTASE-RELATED"/>
    <property type="match status" value="1"/>
</dbReference>
<dbReference type="Pfam" id="PF01855">
    <property type="entry name" value="POR_N"/>
    <property type="match status" value="1"/>
</dbReference>
<sequence length="381" mass="42739">MMERKVVDPEYMFKRAPREKKFLIGNEAVAEAVKRANVDIAIAYPITPQSEATHIVGDIYAEGYIKDYYRGEDEFNVMSAIAGARMGGARTFTATSGPGTLRAFEMFPLWAGARLPVVCAFMCRGVNSPLTIQPDNIEIGWLMDTGMLIFHAENPQEFFDMTLQAYIVAEQPDVHIPIGVCVDGFFVTHTREIVEVTPEDEMLPPYDPSTSPVPIMDMEVPPIRQMRDPFVMKSNYISYNTHASWQQEVRAAGERAKKHIARYVGKFIEVTNPDAEILLIASGTAAAQARVAMEQAREKGMDVGLAKIRVIRPFPEDEVRELAENPRIIIVPEHNIVGWLAREIKSRIDNSGKVRGHPRVFGGMTMPPEFIMEEIVNGRAR</sequence>
<dbReference type="CDD" id="cd07034">
    <property type="entry name" value="TPP_PYR_PFOR_IOR-alpha_like"/>
    <property type="match status" value="1"/>
</dbReference>
<dbReference type="Gene3D" id="3.40.50.920">
    <property type="match status" value="1"/>
</dbReference>
<dbReference type="AlphaFoldDB" id="A0A399FYH9"/>
<keyword evidence="1" id="KW-0560">Oxidoreductase</keyword>
<dbReference type="InterPro" id="IPR050722">
    <property type="entry name" value="Pyruvate:ferred/Flavod_OxRd"/>
</dbReference>
<name>A0A399FYH9_UNCN2</name>